<dbReference type="RefSeq" id="WP_090787329.1">
    <property type="nucleotide sequence ID" value="NZ_BOND01000015.1"/>
</dbReference>
<accession>A0A1H3LMK1</accession>
<name>A0A1H3LMK1_9ACTN</name>
<dbReference type="STRING" id="137265.SAMN05421684_0824"/>
<organism evidence="1 2">
    <name type="scientific">Asanoa ishikariensis</name>
    <dbReference type="NCBI Taxonomy" id="137265"/>
    <lineage>
        <taxon>Bacteria</taxon>
        <taxon>Bacillati</taxon>
        <taxon>Actinomycetota</taxon>
        <taxon>Actinomycetes</taxon>
        <taxon>Micromonosporales</taxon>
        <taxon>Micromonosporaceae</taxon>
        <taxon>Asanoa</taxon>
    </lineage>
</organism>
<dbReference type="EMBL" id="FNQB01000001">
    <property type="protein sequence ID" value="SDY65085.1"/>
    <property type="molecule type" value="Genomic_DNA"/>
</dbReference>
<evidence type="ECO:0000313" key="1">
    <source>
        <dbReference type="EMBL" id="SDY65085.1"/>
    </source>
</evidence>
<evidence type="ECO:0008006" key="3">
    <source>
        <dbReference type="Google" id="ProtNLM"/>
    </source>
</evidence>
<keyword evidence="2" id="KW-1185">Reference proteome</keyword>
<reference evidence="2" key="1">
    <citation type="submission" date="2016-10" db="EMBL/GenBank/DDBJ databases">
        <authorList>
            <person name="Varghese N."/>
            <person name="Submissions S."/>
        </authorList>
    </citation>
    <scope>NUCLEOTIDE SEQUENCE [LARGE SCALE GENOMIC DNA]</scope>
    <source>
        <strain evidence="2">DSM 44718</strain>
    </source>
</reference>
<protein>
    <recommendedName>
        <fullName evidence="3">STAS domain-containing protein</fullName>
    </recommendedName>
</protein>
<evidence type="ECO:0000313" key="2">
    <source>
        <dbReference type="Proteomes" id="UP000199632"/>
    </source>
</evidence>
<proteinExistence type="predicted"/>
<dbReference type="OrthoDB" id="4335181at2"/>
<dbReference type="Proteomes" id="UP000199632">
    <property type="component" value="Unassembled WGS sequence"/>
</dbReference>
<dbReference type="InterPro" id="IPR036513">
    <property type="entry name" value="STAS_dom_sf"/>
</dbReference>
<dbReference type="SUPFAM" id="SSF52091">
    <property type="entry name" value="SpoIIaa-like"/>
    <property type="match status" value="1"/>
</dbReference>
<dbReference type="AlphaFoldDB" id="A0A1H3LMK1"/>
<sequence length="98" mass="10438">MQPSTGRIVLTLGPTIRRGEILGLCERLAALPGPVRVVVCVTLACPDLLTVEALARICLTARRHDCEVTVEGADERLVELLVITGLAGVVPLDDLGRQ</sequence>
<gene>
    <name evidence="1" type="ORF">SAMN05421684_0824</name>
</gene>